<protein>
    <submittedName>
        <fullName evidence="5">Response regulator receiver protein</fullName>
    </submittedName>
</protein>
<gene>
    <name evidence="5" type="ordered locus">Cyan7425_3661</name>
</gene>
<dbReference type="KEGG" id="cyn:Cyan7425_3661"/>
<evidence type="ECO:0000256" key="3">
    <source>
        <dbReference type="PROSITE-ProRule" id="PRU00169"/>
    </source>
</evidence>
<dbReference type="HOGENOM" id="CLU_000445_69_17_3"/>
<dbReference type="eggNOG" id="COG0745">
    <property type="taxonomic scope" value="Bacteria"/>
</dbReference>
<feature type="modified residue" description="4-aspartylphosphate" evidence="3">
    <location>
        <position position="52"/>
    </location>
</feature>
<evidence type="ECO:0000256" key="2">
    <source>
        <dbReference type="ARBA" id="ARBA00023012"/>
    </source>
</evidence>
<evidence type="ECO:0000259" key="4">
    <source>
        <dbReference type="PROSITE" id="PS50110"/>
    </source>
</evidence>
<dbReference type="SMART" id="SM00448">
    <property type="entry name" value="REC"/>
    <property type="match status" value="1"/>
</dbReference>
<dbReference type="EMBL" id="CP001344">
    <property type="protein sequence ID" value="ACL45981.1"/>
    <property type="molecule type" value="Genomic_DNA"/>
</dbReference>
<dbReference type="InterPro" id="IPR011006">
    <property type="entry name" value="CheY-like_superfamily"/>
</dbReference>
<dbReference type="Pfam" id="PF00072">
    <property type="entry name" value="Response_reg"/>
    <property type="match status" value="1"/>
</dbReference>
<dbReference type="PANTHER" id="PTHR44591:SF14">
    <property type="entry name" value="PROTEIN PILG"/>
    <property type="match status" value="1"/>
</dbReference>
<keyword evidence="1 3" id="KW-0597">Phosphoprotein</keyword>
<dbReference type="InterPro" id="IPR001789">
    <property type="entry name" value="Sig_transdc_resp-reg_receiver"/>
</dbReference>
<evidence type="ECO:0000313" key="5">
    <source>
        <dbReference type="EMBL" id="ACL45981.1"/>
    </source>
</evidence>
<dbReference type="PANTHER" id="PTHR44591">
    <property type="entry name" value="STRESS RESPONSE REGULATOR PROTEIN 1"/>
    <property type="match status" value="1"/>
</dbReference>
<organism evidence="5">
    <name type="scientific">Cyanothece sp. (strain PCC 7425 / ATCC 29141)</name>
    <dbReference type="NCBI Taxonomy" id="395961"/>
    <lineage>
        <taxon>Bacteria</taxon>
        <taxon>Bacillati</taxon>
        <taxon>Cyanobacteriota</taxon>
        <taxon>Cyanophyceae</taxon>
        <taxon>Gomontiellales</taxon>
        <taxon>Cyanothecaceae</taxon>
        <taxon>Cyanothece</taxon>
    </lineage>
</organism>
<dbReference type="InterPro" id="IPR050595">
    <property type="entry name" value="Bact_response_regulator"/>
</dbReference>
<sequence>MSTVMIVDDSPTLRAMIAEALVKEGLQIVEACDGLDAKEKIQLSCPDLVIMDIVMPRMNGYELCRWLKNEFADQRIPVIMCTTKSEEFDRHWGMKQGGDAYITKPFEPAELMAKVKELLP</sequence>
<dbReference type="Gene3D" id="3.40.50.2300">
    <property type="match status" value="1"/>
</dbReference>
<accession>B8HSJ8</accession>
<reference evidence="5" key="1">
    <citation type="submission" date="2009-01" db="EMBL/GenBank/DDBJ databases">
        <title>Complete sequence of chromosome Cyanothece sp. PCC 7425.</title>
        <authorList>
            <consortium name="US DOE Joint Genome Institute"/>
            <person name="Lucas S."/>
            <person name="Copeland A."/>
            <person name="Lapidus A."/>
            <person name="Glavina del Rio T."/>
            <person name="Dalin E."/>
            <person name="Tice H."/>
            <person name="Bruce D."/>
            <person name="Goodwin L."/>
            <person name="Pitluck S."/>
            <person name="Sims D."/>
            <person name="Meineke L."/>
            <person name="Brettin T."/>
            <person name="Detter J.C."/>
            <person name="Han C."/>
            <person name="Larimer F."/>
            <person name="Land M."/>
            <person name="Hauser L."/>
            <person name="Kyrpides N."/>
            <person name="Ovchinnikova G."/>
            <person name="Liberton M."/>
            <person name="Stoeckel J."/>
            <person name="Banerjee A."/>
            <person name="Singh A."/>
            <person name="Page L."/>
            <person name="Sato H."/>
            <person name="Zhao L."/>
            <person name="Sherman L."/>
            <person name="Pakrasi H."/>
            <person name="Richardson P."/>
        </authorList>
    </citation>
    <scope>NUCLEOTIDE SEQUENCE</scope>
    <source>
        <strain evidence="5">PCC 7425</strain>
    </source>
</reference>
<evidence type="ECO:0000256" key="1">
    <source>
        <dbReference type="ARBA" id="ARBA00022553"/>
    </source>
</evidence>
<proteinExistence type="predicted"/>
<name>B8HSJ8_CYAP4</name>
<dbReference type="SUPFAM" id="SSF52172">
    <property type="entry name" value="CheY-like"/>
    <property type="match status" value="1"/>
</dbReference>
<dbReference type="OrthoDB" id="457440at2"/>
<feature type="domain" description="Response regulatory" evidence="4">
    <location>
        <begin position="3"/>
        <end position="119"/>
    </location>
</feature>
<dbReference type="STRING" id="395961.Cyan7425_3661"/>
<dbReference type="AlphaFoldDB" id="B8HSJ8"/>
<dbReference type="PROSITE" id="PS50110">
    <property type="entry name" value="RESPONSE_REGULATORY"/>
    <property type="match status" value="1"/>
</dbReference>
<dbReference type="GO" id="GO:0000160">
    <property type="term" value="P:phosphorelay signal transduction system"/>
    <property type="evidence" value="ECO:0007669"/>
    <property type="project" value="UniProtKB-KW"/>
</dbReference>
<keyword evidence="2" id="KW-0902">Two-component regulatory system</keyword>